<organism evidence="2 3">
    <name type="scientific">Brachionus calyciflorus</name>
    <dbReference type="NCBI Taxonomy" id="104777"/>
    <lineage>
        <taxon>Eukaryota</taxon>
        <taxon>Metazoa</taxon>
        <taxon>Spiralia</taxon>
        <taxon>Gnathifera</taxon>
        <taxon>Rotifera</taxon>
        <taxon>Eurotatoria</taxon>
        <taxon>Monogononta</taxon>
        <taxon>Pseudotrocha</taxon>
        <taxon>Ploima</taxon>
        <taxon>Brachionidae</taxon>
        <taxon>Brachionus</taxon>
    </lineage>
</organism>
<feature type="region of interest" description="Disordered" evidence="1">
    <location>
        <begin position="481"/>
        <end position="505"/>
    </location>
</feature>
<feature type="compositionally biased region" description="Acidic residues" evidence="1">
    <location>
        <begin position="486"/>
        <end position="505"/>
    </location>
</feature>
<reference evidence="2" key="1">
    <citation type="submission" date="2021-02" db="EMBL/GenBank/DDBJ databases">
        <authorList>
            <person name="Nowell W R."/>
        </authorList>
    </citation>
    <scope>NUCLEOTIDE SEQUENCE</scope>
    <source>
        <strain evidence="2">Ploen Becks lab</strain>
    </source>
</reference>
<dbReference type="OrthoDB" id="10047110at2759"/>
<evidence type="ECO:0000256" key="1">
    <source>
        <dbReference type="SAM" id="MobiDB-lite"/>
    </source>
</evidence>
<proteinExistence type="predicted"/>
<dbReference type="AlphaFoldDB" id="A0A814L589"/>
<keyword evidence="3" id="KW-1185">Reference proteome</keyword>
<feature type="non-terminal residue" evidence="2">
    <location>
        <position position="1"/>
    </location>
</feature>
<comment type="caution">
    <text evidence="2">The sequence shown here is derived from an EMBL/GenBank/DDBJ whole genome shotgun (WGS) entry which is preliminary data.</text>
</comment>
<gene>
    <name evidence="2" type="ORF">OXX778_LOCUS19239</name>
</gene>
<evidence type="ECO:0000313" key="3">
    <source>
        <dbReference type="Proteomes" id="UP000663879"/>
    </source>
</evidence>
<name>A0A814L589_9BILA</name>
<dbReference type="EMBL" id="CAJNOC010005718">
    <property type="protein sequence ID" value="CAF1060058.1"/>
    <property type="molecule type" value="Genomic_DNA"/>
</dbReference>
<sequence length="777" mass="90124">MENNFEYDIGFDKQRFDEFLENSKPDPQKKNARCIIGCRWADSFEQYIKNYEKIDIKLKGNIARYYPGNKRSDANFFNGNASCKYPGCQVKYLFSVSAKPQNDNTAFIPIKVIRKNPHLHQTNKDDRPLQIRGDERTETAKDVILNFGGSASAYINNLAANGLENLPTEQVIRNAVCEYNRKDLPSTCWLTNLLYSADQADQTFQSKKKIGGLNGYVQHIEIHKDFSLTLHHENQLKLIKSIPPDRRILHIDASGGLVKIKKDHHDYGQILNYCMILKDSSRLAYPEYALINETSTSRHDAYQIGSMFRLVKNNYLKVTKEKSLKFRLIMCDMSWPTIHAVLEIFNRDESVEEYSMRVFKISKHQIDPNDSDLTLIGSCNSHTMHRVTRMLKRKLIFNDRDQRRFGILCFSLLVNCLDLASFDIIFKAMCVVFLSSSLNSRIEEAIKFLDELIQERPILSEKTENIIKAYTYLQSSIKYQNQNNGDDSESNVDDEDGDFEESSEQISDEIFCENKSDKKRATIKDSSPFTHHFNKIKIETINNLDQSNLPNVFYNKNFIDLLSENFLPYAFIWSGFVFRNLVTEETITRLTNGTIEKYFATRKKLVKNCKEPAFYVNRTIRDAFGQALRSKNVLDVLDDCTSDEESICSDQEDRFRAVDKWGKKPSKKNKKTQGFYNKPHALKINIENMSHVPETNICQQDVTVVKLEEIYETQLDQDYFEGDFSDELDPPDKRVKLDNVDNLVPKNYNLRDIKVKKIILKSDIIKSLLENQKINDD</sequence>
<evidence type="ECO:0000313" key="2">
    <source>
        <dbReference type="EMBL" id="CAF1060058.1"/>
    </source>
</evidence>
<protein>
    <submittedName>
        <fullName evidence="2">Uncharacterized protein</fullName>
    </submittedName>
</protein>
<accession>A0A814L589</accession>
<dbReference type="Proteomes" id="UP000663879">
    <property type="component" value="Unassembled WGS sequence"/>
</dbReference>